<dbReference type="AlphaFoldDB" id="A0A543Q881"/>
<dbReference type="Proteomes" id="UP000315403">
    <property type="component" value="Unassembled WGS sequence"/>
</dbReference>
<organism evidence="4 5">
    <name type="scientific">Acidithiobacillus thiooxidans ATCC 19377</name>
    <dbReference type="NCBI Taxonomy" id="637390"/>
    <lineage>
        <taxon>Bacteria</taxon>
        <taxon>Pseudomonadati</taxon>
        <taxon>Pseudomonadota</taxon>
        <taxon>Acidithiobacillia</taxon>
        <taxon>Acidithiobacillales</taxon>
        <taxon>Acidithiobacillaceae</taxon>
        <taxon>Acidithiobacillus</taxon>
    </lineage>
</organism>
<dbReference type="InterPro" id="IPR036663">
    <property type="entry name" value="Fumarylacetoacetase_C_sf"/>
</dbReference>
<reference evidence="4 5" key="1">
    <citation type="submission" date="2019-03" db="EMBL/GenBank/DDBJ databases">
        <title>New insights into Acidothiobacillus thiooxidans sulfur metabolism through coupled gene expression, solution geochemistry, microscopy and spectroscopy analyses.</title>
        <authorList>
            <person name="Camacho D."/>
            <person name="Frazao R."/>
            <person name="Fouillen A."/>
            <person name="Nanci A."/>
            <person name="Lang B.F."/>
            <person name="Apte S.C."/>
            <person name="Baron C."/>
            <person name="Warren L.A."/>
        </authorList>
    </citation>
    <scope>NUCLEOTIDE SEQUENCE [LARGE SCALE GENOMIC DNA]</scope>
    <source>
        <strain evidence="4 5">ATCC 19377</strain>
    </source>
</reference>
<dbReference type="EMBL" id="SZUV01000001">
    <property type="protein sequence ID" value="TQN52537.1"/>
    <property type="molecule type" value="Genomic_DNA"/>
</dbReference>
<dbReference type="PANTHER" id="PTHR42796:SF4">
    <property type="entry name" value="FUMARYLACETOACETATE HYDROLASE DOMAIN-CONTAINING PROTEIN 2A"/>
    <property type="match status" value="1"/>
</dbReference>
<dbReference type="InterPro" id="IPR051121">
    <property type="entry name" value="FAH"/>
</dbReference>
<accession>A0A543Q881</accession>
<dbReference type="Pfam" id="PF01557">
    <property type="entry name" value="FAA_hydrolase"/>
    <property type="match status" value="1"/>
</dbReference>
<dbReference type="Gene3D" id="3.90.850.10">
    <property type="entry name" value="Fumarylacetoacetase-like, C-terminal domain"/>
    <property type="match status" value="1"/>
</dbReference>
<dbReference type="InterPro" id="IPR011234">
    <property type="entry name" value="Fumarylacetoacetase-like_C"/>
</dbReference>
<protein>
    <recommendedName>
        <fullName evidence="3">Fumarylacetoacetase-like C-terminal domain-containing protein</fullName>
    </recommendedName>
</protein>
<comment type="similarity">
    <text evidence="1">Belongs to the FAH family.</text>
</comment>
<name>A0A543Q881_ACITH</name>
<proteinExistence type="inferred from homology"/>
<evidence type="ECO:0000313" key="4">
    <source>
        <dbReference type="EMBL" id="TQN52537.1"/>
    </source>
</evidence>
<keyword evidence="2" id="KW-0479">Metal-binding</keyword>
<evidence type="ECO:0000256" key="1">
    <source>
        <dbReference type="ARBA" id="ARBA00010211"/>
    </source>
</evidence>
<evidence type="ECO:0000256" key="2">
    <source>
        <dbReference type="ARBA" id="ARBA00022723"/>
    </source>
</evidence>
<dbReference type="GO" id="GO:0044281">
    <property type="term" value="P:small molecule metabolic process"/>
    <property type="evidence" value="ECO:0007669"/>
    <property type="project" value="UniProtKB-ARBA"/>
</dbReference>
<dbReference type="GO" id="GO:0003824">
    <property type="term" value="F:catalytic activity"/>
    <property type="evidence" value="ECO:0007669"/>
    <property type="project" value="InterPro"/>
</dbReference>
<gene>
    <name evidence="4" type="primary">yisK</name>
    <name evidence="4" type="ORF">DLNHIDIE_02429</name>
</gene>
<dbReference type="PANTHER" id="PTHR42796">
    <property type="entry name" value="FUMARYLACETOACETATE HYDROLASE DOMAIN-CONTAINING PROTEIN 2A-RELATED"/>
    <property type="match status" value="1"/>
</dbReference>
<sequence length="286" mass="30784">MKLSKISSNSTIELALWRGRDLLSLRNIAPRLTLMDLLGASASLRNDLEQRLNRAHAQDLLDPTQLNFLPPLPENCKILCAGLNYQSHATEVSAPPAEYPNFFMRYEDTLVGHGQALRIPSSSRELDYEGELAVVIGKPCFGSMNDAQALDCVSGYTIFNDASVRDFQFRASQWTLGKNFPATGGCGPVVVSADELPMGAKGLALQTLIDGTVMQTGNTADLIFDVASLIRALAAVTPLRSGDLIITGTPAGVGFTRNPPRFLQAGEHCEVRIEGIGSLINPVTAN</sequence>
<dbReference type="SUPFAM" id="SSF56529">
    <property type="entry name" value="FAH"/>
    <property type="match status" value="1"/>
</dbReference>
<evidence type="ECO:0000259" key="3">
    <source>
        <dbReference type="Pfam" id="PF01557"/>
    </source>
</evidence>
<evidence type="ECO:0000313" key="5">
    <source>
        <dbReference type="Proteomes" id="UP000315403"/>
    </source>
</evidence>
<comment type="caution">
    <text evidence="4">The sequence shown here is derived from an EMBL/GenBank/DDBJ whole genome shotgun (WGS) entry which is preliminary data.</text>
</comment>
<dbReference type="RefSeq" id="WP_142088779.1">
    <property type="nucleotide sequence ID" value="NZ_SZUV01000001.1"/>
</dbReference>
<dbReference type="GO" id="GO:0046872">
    <property type="term" value="F:metal ion binding"/>
    <property type="evidence" value="ECO:0007669"/>
    <property type="project" value="UniProtKB-KW"/>
</dbReference>
<feature type="domain" description="Fumarylacetoacetase-like C-terminal" evidence="3">
    <location>
        <begin position="77"/>
        <end position="283"/>
    </location>
</feature>